<dbReference type="EMBL" id="WBOS01000001">
    <property type="protein sequence ID" value="KAB2338107.1"/>
    <property type="molecule type" value="Genomic_DNA"/>
</dbReference>
<evidence type="ECO:0000256" key="1">
    <source>
        <dbReference type="ARBA" id="ARBA00022962"/>
    </source>
</evidence>
<dbReference type="GO" id="GO:0004049">
    <property type="term" value="F:anthranilate synthase activity"/>
    <property type="evidence" value="ECO:0007669"/>
    <property type="project" value="TreeGrafter"/>
</dbReference>
<sequence>MILLIDNYDSFTYNLYQYLGELGKEVRVVRNDKITIEEISEMKPDAIILSPGPGRPEEAGQCTEIIRTYYKTTPILGICLGHQAIGYSLGASVVKAEHIMHGKISKLKHSGTDLFEYLPQPIDVMRYHSLVISPESLPDDFRILAESMDDSEIMAIKHEKYPLYGLQFHPESMGTTYGKRILQNFLNSIRRERRHESNFAKNI</sequence>
<dbReference type="Pfam" id="PF00117">
    <property type="entry name" value="GATase"/>
    <property type="match status" value="1"/>
</dbReference>
<keyword evidence="4" id="KW-1185">Reference proteome</keyword>
<dbReference type="PRINTS" id="PR00099">
    <property type="entry name" value="CPSGATASE"/>
</dbReference>
<dbReference type="InterPro" id="IPR050472">
    <property type="entry name" value="Anth_synth/Amidotransfase"/>
</dbReference>
<dbReference type="InterPro" id="IPR029062">
    <property type="entry name" value="Class_I_gatase-like"/>
</dbReference>
<dbReference type="RefSeq" id="WP_151532833.1">
    <property type="nucleotide sequence ID" value="NZ_WBOS01000001.1"/>
</dbReference>
<dbReference type="Proteomes" id="UP000481030">
    <property type="component" value="Unassembled WGS sequence"/>
</dbReference>
<reference evidence="3 4" key="1">
    <citation type="journal article" date="2016" name="Antonie Van Leeuwenhoek">
        <title>Bacillus depressus sp. nov., isolated from soil of a sunflower field.</title>
        <authorList>
            <person name="Wei X."/>
            <person name="Xin D."/>
            <person name="Xin Y."/>
            <person name="Zhang H."/>
            <person name="Wang T."/>
            <person name="Zhang J."/>
        </authorList>
    </citation>
    <scope>NUCLEOTIDE SEQUENCE [LARGE SCALE GENOMIC DNA]</scope>
    <source>
        <strain evidence="3 4">BZ1</strain>
    </source>
</reference>
<dbReference type="AlphaFoldDB" id="A0A6L3VBF3"/>
<dbReference type="PANTHER" id="PTHR43418">
    <property type="entry name" value="MULTIFUNCTIONAL TRYPTOPHAN BIOSYNTHESIS PROTEIN-RELATED"/>
    <property type="match status" value="1"/>
</dbReference>
<proteinExistence type="predicted"/>
<dbReference type="NCBIfam" id="TIGR00566">
    <property type="entry name" value="trpG_papA"/>
    <property type="match status" value="1"/>
</dbReference>
<dbReference type="PRINTS" id="PR00096">
    <property type="entry name" value="GATASE"/>
</dbReference>
<evidence type="ECO:0000259" key="2">
    <source>
        <dbReference type="Pfam" id="PF00117"/>
    </source>
</evidence>
<comment type="caution">
    <text evidence="3">The sequence shown here is derived from an EMBL/GenBank/DDBJ whole genome shotgun (WGS) entry which is preliminary data.</text>
</comment>
<evidence type="ECO:0000313" key="3">
    <source>
        <dbReference type="EMBL" id="KAB2338107.1"/>
    </source>
</evidence>
<gene>
    <name evidence="3" type="ORF">F7731_00585</name>
</gene>
<keyword evidence="1" id="KW-0315">Glutamine amidotransferase</keyword>
<name>A0A6L3VBF3_9BACI</name>
<dbReference type="PANTHER" id="PTHR43418:SF4">
    <property type="entry name" value="MULTIFUNCTIONAL TRYPTOPHAN BIOSYNTHESIS PROTEIN"/>
    <property type="match status" value="1"/>
</dbReference>
<evidence type="ECO:0000313" key="4">
    <source>
        <dbReference type="Proteomes" id="UP000481030"/>
    </source>
</evidence>
<dbReference type="GO" id="GO:0005829">
    <property type="term" value="C:cytosol"/>
    <property type="evidence" value="ECO:0007669"/>
    <property type="project" value="TreeGrafter"/>
</dbReference>
<dbReference type="InterPro" id="IPR006221">
    <property type="entry name" value="TrpG/PapA_dom"/>
</dbReference>
<dbReference type="InterPro" id="IPR017926">
    <property type="entry name" value="GATASE"/>
</dbReference>
<organism evidence="3 4">
    <name type="scientific">Cytobacillus depressus</name>
    <dbReference type="NCBI Taxonomy" id="1602942"/>
    <lineage>
        <taxon>Bacteria</taxon>
        <taxon>Bacillati</taxon>
        <taxon>Bacillota</taxon>
        <taxon>Bacilli</taxon>
        <taxon>Bacillales</taxon>
        <taxon>Bacillaceae</taxon>
        <taxon>Cytobacillus</taxon>
    </lineage>
</organism>
<protein>
    <submittedName>
        <fullName evidence="3">Aminodeoxychorismate/anthranilate synthase component II</fullName>
    </submittedName>
</protein>
<dbReference type="PROSITE" id="PS51273">
    <property type="entry name" value="GATASE_TYPE_1"/>
    <property type="match status" value="1"/>
</dbReference>
<dbReference type="SUPFAM" id="SSF52317">
    <property type="entry name" value="Class I glutamine amidotransferase-like"/>
    <property type="match status" value="1"/>
</dbReference>
<accession>A0A6L3VBF3</accession>
<dbReference type="OrthoDB" id="9804328at2"/>
<dbReference type="GO" id="GO:0000162">
    <property type="term" value="P:L-tryptophan biosynthetic process"/>
    <property type="evidence" value="ECO:0007669"/>
    <property type="project" value="TreeGrafter"/>
</dbReference>
<dbReference type="Gene3D" id="3.40.50.880">
    <property type="match status" value="1"/>
</dbReference>
<dbReference type="CDD" id="cd01743">
    <property type="entry name" value="GATase1_Anthranilate_Synthase"/>
    <property type="match status" value="1"/>
</dbReference>
<dbReference type="FunFam" id="3.40.50.880:FF:000003">
    <property type="entry name" value="Anthranilate synthase component II"/>
    <property type="match status" value="1"/>
</dbReference>
<dbReference type="PRINTS" id="PR00097">
    <property type="entry name" value="ANTSNTHASEII"/>
</dbReference>
<feature type="domain" description="Glutamine amidotransferase" evidence="2">
    <location>
        <begin position="3"/>
        <end position="186"/>
    </location>
</feature>